<sequence>MASSKISPVTFPGLQLKADSCLASTVDLSSEGLAPSLRWLCSSRTPWWILRTAFTSTFVTLWKLAQSAQNFLHSVLTSSIIPHCHLTLFWKDQQHFNTLIPSLVESFNFINEGSAAIRSRATKSSVSPCLALPCASHPMAARPQPRCSALQVADSLRNTVQLSKP</sequence>
<gene>
    <name evidence="1" type="ORF">E2C01_037325</name>
</gene>
<reference evidence="1 2" key="1">
    <citation type="submission" date="2019-05" db="EMBL/GenBank/DDBJ databases">
        <title>Another draft genome of Portunus trituberculatus and its Hox gene families provides insights of decapod evolution.</title>
        <authorList>
            <person name="Jeong J.-H."/>
            <person name="Song I."/>
            <person name="Kim S."/>
            <person name="Choi T."/>
            <person name="Kim D."/>
            <person name="Ryu S."/>
            <person name="Kim W."/>
        </authorList>
    </citation>
    <scope>NUCLEOTIDE SEQUENCE [LARGE SCALE GENOMIC DNA]</scope>
    <source>
        <tissue evidence="1">Muscle</tissue>
    </source>
</reference>
<comment type="caution">
    <text evidence="1">The sequence shown here is derived from an EMBL/GenBank/DDBJ whole genome shotgun (WGS) entry which is preliminary data.</text>
</comment>
<accession>A0A5B7FF09</accession>
<dbReference type="Proteomes" id="UP000324222">
    <property type="component" value="Unassembled WGS sequence"/>
</dbReference>
<evidence type="ECO:0000313" key="1">
    <source>
        <dbReference type="EMBL" id="MPC43673.1"/>
    </source>
</evidence>
<protein>
    <submittedName>
        <fullName evidence="1">Uncharacterized protein</fullName>
    </submittedName>
</protein>
<name>A0A5B7FF09_PORTR</name>
<keyword evidence="2" id="KW-1185">Reference proteome</keyword>
<evidence type="ECO:0000313" key="2">
    <source>
        <dbReference type="Proteomes" id="UP000324222"/>
    </source>
</evidence>
<dbReference type="EMBL" id="VSRR010005939">
    <property type="protein sequence ID" value="MPC43673.1"/>
    <property type="molecule type" value="Genomic_DNA"/>
</dbReference>
<organism evidence="1 2">
    <name type="scientific">Portunus trituberculatus</name>
    <name type="common">Swimming crab</name>
    <name type="synonym">Neptunus trituberculatus</name>
    <dbReference type="NCBI Taxonomy" id="210409"/>
    <lineage>
        <taxon>Eukaryota</taxon>
        <taxon>Metazoa</taxon>
        <taxon>Ecdysozoa</taxon>
        <taxon>Arthropoda</taxon>
        <taxon>Crustacea</taxon>
        <taxon>Multicrustacea</taxon>
        <taxon>Malacostraca</taxon>
        <taxon>Eumalacostraca</taxon>
        <taxon>Eucarida</taxon>
        <taxon>Decapoda</taxon>
        <taxon>Pleocyemata</taxon>
        <taxon>Brachyura</taxon>
        <taxon>Eubrachyura</taxon>
        <taxon>Portunoidea</taxon>
        <taxon>Portunidae</taxon>
        <taxon>Portuninae</taxon>
        <taxon>Portunus</taxon>
    </lineage>
</organism>
<proteinExistence type="predicted"/>
<dbReference type="AlphaFoldDB" id="A0A5B7FF09"/>